<name>A0A0C2RKZ8_9BACL</name>
<gene>
    <name evidence="1" type="ORF">KR50_07960</name>
</gene>
<sequence>MDDIILKKKSYLDDIRERRERYAALTASSNSVIIKPSIAPELKKRSDMLKQILDDTK</sequence>
<reference evidence="1 2" key="1">
    <citation type="submission" date="2015-01" db="EMBL/GenBank/DDBJ databases">
        <title>Jeotgalibacillus campisalis genome sequencing.</title>
        <authorList>
            <person name="Goh K.M."/>
            <person name="Chan K.-G."/>
            <person name="Yaakop A.S."/>
            <person name="Ee R."/>
            <person name="Gan H.M."/>
            <person name="Chan C.S."/>
        </authorList>
    </citation>
    <scope>NUCLEOTIDE SEQUENCE [LARGE SCALE GENOMIC DNA]</scope>
    <source>
        <strain evidence="1 2">SF-57</strain>
    </source>
</reference>
<proteinExistence type="predicted"/>
<dbReference type="Proteomes" id="UP000031972">
    <property type="component" value="Unassembled WGS sequence"/>
</dbReference>
<dbReference type="AlphaFoldDB" id="A0A0C2RKZ8"/>
<evidence type="ECO:0000313" key="1">
    <source>
        <dbReference type="EMBL" id="KIL50915.1"/>
    </source>
</evidence>
<keyword evidence="2" id="KW-1185">Reference proteome</keyword>
<dbReference type="PATRIC" id="fig|220754.4.peg.816"/>
<comment type="caution">
    <text evidence="1">The sequence shown here is derived from an EMBL/GenBank/DDBJ whole genome shotgun (WGS) entry which is preliminary data.</text>
</comment>
<evidence type="ECO:0000313" key="2">
    <source>
        <dbReference type="Proteomes" id="UP000031972"/>
    </source>
</evidence>
<organism evidence="1 2">
    <name type="scientific">Jeotgalibacillus campisalis</name>
    <dbReference type="NCBI Taxonomy" id="220754"/>
    <lineage>
        <taxon>Bacteria</taxon>
        <taxon>Bacillati</taxon>
        <taxon>Bacillota</taxon>
        <taxon>Bacilli</taxon>
        <taxon>Bacillales</taxon>
        <taxon>Caryophanaceae</taxon>
        <taxon>Jeotgalibacillus</taxon>
    </lineage>
</organism>
<protein>
    <submittedName>
        <fullName evidence="1">Uncharacterized protein</fullName>
    </submittedName>
</protein>
<accession>A0A0C2RKZ8</accession>
<dbReference type="EMBL" id="JXRR01000008">
    <property type="protein sequence ID" value="KIL50915.1"/>
    <property type="molecule type" value="Genomic_DNA"/>
</dbReference>
<dbReference type="RefSeq" id="WP_156969453.1">
    <property type="nucleotide sequence ID" value="NZ_JXRR01000008.1"/>
</dbReference>